<organism evidence="2 3">
    <name type="scientific">Methylobacterium oryzihabitans</name>
    <dbReference type="NCBI Taxonomy" id="2499852"/>
    <lineage>
        <taxon>Bacteria</taxon>
        <taxon>Pseudomonadati</taxon>
        <taxon>Pseudomonadota</taxon>
        <taxon>Alphaproteobacteria</taxon>
        <taxon>Hyphomicrobiales</taxon>
        <taxon>Methylobacteriaceae</taxon>
        <taxon>Methylobacterium</taxon>
    </lineage>
</organism>
<keyword evidence="1" id="KW-0812">Transmembrane</keyword>
<accession>A0A437PFN8</accession>
<dbReference type="AlphaFoldDB" id="A0A437PFN8"/>
<reference evidence="2 3" key="1">
    <citation type="submission" date="2019-01" db="EMBL/GenBank/DDBJ databases">
        <authorList>
            <person name="Chen W.-M."/>
        </authorList>
    </citation>
    <scope>NUCLEOTIDE SEQUENCE [LARGE SCALE GENOMIC DNA]</scope>
    <source>
        <strain evidence="2 3">TER-1</strain>
    </source>
</reference>
<protein>
    <submittedName>
        <fullName evidence="2">Uncharacterized protein</fullName>
    </submittedName>
</protein>
<keyword evidence="3" id="KW-1185">Reference proteome</keyword>
<name>A0A437PFN8_9HYPH</name>
<sequence length="73" mass="7836">MLVKPDYMLEKPDVPSSPKLFLDQTVIPAAANAAGAVERGVERAVVAVRREPLLAVCLLAGAGLAVALWRQRR</sequence>
<feature type="transmembrane region" description="Helical" evidence="1">
    <location>
        <begin position="52"/>
        <end position="69"/>
    </location>
</feature>
<keyword evidence="1" id="KW-1133">Transmembrane helix</keyword>
<evidence type="ECO:0000256" key="1">
    <source>
        <dbReference type="SAM" id="Phobius"/>
    </source>
</evidence>
<dbReference type="Proteomes" id="UP000286997">
    <property type="component" value="Unassembled WGS sequence"/>
</dbReference>
<proteinExistence type="predicted"/>
<evidence type="ECO:0000313" key="2">
    <source>
        <dbReference type="EMBL" id="RVU21087.1"/>
    </source>
</evidence>
<dbReference type="EMBL" id="SACP01000002">
    <property type="protein sequence ID" value="RVU21087.1"/>
    <property type="molecule type" value="Genomic_DNA"/>
</dbReference>
<keyword evidence="1" id="KW-0472">Membrane</keyword>
<comment type="caution">
    <text evidence="2">The sequence shown here is derived from an EMBL/GenBank/DDBJ whole genome shotgun (WGS) entry which is preliminary data.</text>
</comment>
<gene>
    <name evidence="2" type="ORF">EOE48_03045</name>
</gene>
<evidence type="ECO:0000313" key="3">
    <source>
        <dbReference type="Proteomes" id="UP000286997"/>
    </source>
</evidence>
<dbReference type="RefSeq" id="WP_127727307.1">
    <property type="nucleotide sequence ID" value="NZ_SACP01000002.1"/>
</dbReference>